<dbReference type="InterPro" id="IPR018525">
    <property type="entry name" value="MCM_CS"/>
</dbReference>
<dbReference type="Proteomes" id="UP001595892">
    <property type="component" value="Unassembled WGS sequence"/>
</dbReference>
<name>A0ABV9NHQ5_9GAMM</name>
<evidence type="ECO:0000313" key="2">
    <source>
        <dbReference type="Proteomes" id="UP001595892"/>
    </source>
</evidence>
<comment type="caution">
    <text evidence="1">The sequence shown here is derived from an EMBL/GenBank/DDBJ whole genome shotgun (WGS) entry which is preliminary data.</text>
</comment>
<dbReference type="PROSITE" id="PS00847">
    <property type="entry name" value="MCM_1"/>
    <property type="match status" value="1"/>
</dbReference>
<accession>A0ABV9NHQ5</accession>
<proteinExistence type="predicted"/>
<dbReference type="RefSeq" id="WP_377003909.1">
    <property type="nucleotide sequence ID" value="NZ_JBHSGG010000017.1"/>
</dbReference>
<evidence type="ECO:0000313" key="1">
    <source>
        <dbReference type="EMBL" id="MFC4727902.1"/>
    </source>
</evidence>
<dbReference type="SUPFAM" id="SSF53335">
    <property type="entry name" value="S-adenosyl-L-methionine-dependent methyltransferases"/>
    <property type="match status" value="1"/>
</dbReference>
<protein>
    <recommendedName>
        <fullName evidence="3">Class I SAM-dependent methyltransferase</fullName>
    </recommendedName>
</protein>
<dbReference type="EMBL" id="JBHSGG010000017">
    <property type="protein sequence ID" value="MFC4727902.1"/>
    <property type="molecule type" value="Genomic_DNA"/>
</dbReference>
<evidence type="ECO:0008006" key="3">
    <source>
        <dbReference type="Google" id="ProtNLM"/>
    </source>
</evidence>
<sequence length="241" mass="27563">MSAENVYRHFYRTLRLGAAELSDGGGPFGFDVTTALEFDYLIERYDCDVIIETGSNVGDTTEYLARAYPNRTIITCDVVDRYVDLVRRRVGFMPNTIVEKMDSPDLIRKYAPRFRRPLFYLDAHWYDAWPLERELALINVGVVCVDDFDIGHPRFGFDSYNGIKCDGALLGRFAEKIPVHYTNNPEAEYELPCLQPGRRGGKAYFQIGMGIDYLQCHRYFRQRPTPGGEAPRADPGPIVRP</sequence>
<keyword evidence="2" id="KW-1185">Reference proteome</keyword>
<organism evidence="1 2">
    <name type="scientific">Coralloluteibacterium thermophilum</name>
    <dbReference type="NCBI Taxonomy" id="2707049"/>
    <lineage>
        <taxon>Bacteria</taxon>
        <taxon>Pseudomonadati</taxon>
        <taxon>Pseudomonadota</taxon>
        <taxon>Gammaproteobacteria</taxon>
        <taxon>Lysobacterales</taxon>
        <taxon>Lysobacteraceae</taxon>
        <taxon>Coralloluteibacterium</taxon>
    </lineage>
</organism>
<reference evidence="2" key="1">
    <citation type="journal article" date="2019" name="Int. J. Syst. Evol. Microbiol.">
        <title>The Global Catalogue of Microorganisms (GCM) 10K type strain sequencing project: providing services to taxonomists for standard genome sequencing and annotation.</title>
        <authorList>
            <consortium name="The Broad Institute Genomics Platform"/>
            <consortium name="The Broad Institute Genome Sequencing Center for Infectious Disease"/>
            <person name="Wu L."/>
            <person name="Ma J."/>
        </authorList>
    </citation>
    <scope>NUCLEOTIDE SEQUENCE [LARGE SCALE GENOMIC DNA]</scope>
    <source>
        <strain evidence="2">CGMCC 1.13574</strain>
    </source>
</reference>
<gene>
    <name evidence="1" type="ORF">ACFO3Q_06920</name>
</gene>
<dbReference type="InterPro" id="IPR029063">
    <property type="entry name" value="SAM-dependent_MTases_sf"/>
</dbReference>